<organism evidence="2 3">
    <name type="scientific">Anaeramoeba flamelloides</name>
    <dbReference type="NCBI Taxonomy" id="1746091"/>
    <lineage>
        <taxon>Eukaryota</taxon>
        <taxon>Metamonada</taxon>
        <taxon>Anaeramoebidae</taxon>
        <taxon>Anaeramoeba</taxon>
    </lineage>
</organism>
<sequence length="558" mass="66143">MFANLHLTSTNEVKFFFSRSFVHFNNEQWSYEPINLKGPWVKGPVYLRISTTQKPIKENMFPTVSEFYNINILKSSIQKCVRRMRAESVVRLSLQMMIQDFDAYIRRLPVILVEDSVLDHCGYSFIIWMMVASCNGWKPTRAQIIRVLEIVYLATLSRYHDHPAFNWNQKFINKLITKHLTKDEEVIEEEKDQEKEKQKEKQKQKQKQKETETETEIETYKIIQECTRKPKLNWKQQALLGTFLIRAAYGGREGDQCMFMGAVVTWHHRFQNSPESWYRFLGSQYSVGCYEKIMSIVPLFSEQVTPKSSSNTNSSTISKTNLLSCKGKTHLKRILKPCDKFKEAIDYICVGQVLDQLKLRINNKFTDKELKNAIWYHRSGKHFKKFVIDRSNLYNAPNFPTNEDKEISDHEKVSFECYNYIEQDFEDIIENSSWWEPASFYQKAKWEKNKRKRFRFDPKQRKITDFFQTKSEEKQVNKIEKSKQYVKVLDNQTHSNKLLYKNLKIKRIKKERNHTQPKKSSNNTQALLPQLNYNLPSKMPMGTGFITASKLLTLNYKK</sequence>
<evidence type="ECO:0000313" key="3">
    <source>
        <dbReference type="Proteomes" id="UP001146793"/>
    </source>
</evidence>
<feature type="compositionally biased region" description="Basic and acidic residues" evidence="1">
    <location>
        <begin position="192"/>
        <end position="212"/>
    </location>
</feature>
<dbReference type="Proteomes" id="UP001146793">
    <property type="component" value="Unassembled WGS sequence"/>
</dbReference>
<dbReference type="AlphaFoldDB" id="A0AAV8ADC2"/>
<evidence type="ECO:0000313" key="2">
    <source>
        <dbReference type="EMBL" id="KAJ3450483.1"/>
    </source>
</evidence>
<reference evidence="2" key="1">
    <citation type="submission" date="2022-08" db="EMBL/GenBank/DDBJ databases">
        <title>Novel sulphate-reducing endosymbionts in the free-living metamonad Anaeramoeba.</title>
        <authorList>
            <person name="Jerlstrom-Hultqvist J."/>
            <person name="Cepicka I."/>
            <person name="Gallot-Lavallee L."/>
            <person name="Salas-Leiva D."/>
            <person name="Curtis B.A."/>
            <person name="Zahonova K."/>
            <person name="Pipaliya S."/>
            <person name="Dacks J."/>
            <person name="Roger A.J."/>
        </authorList>
    </citation>
    <scope>NUCLEOTIDE SEQUENCE</scope>
    <source>
        <strain evidence="2">Busselton2</strain>
    </source>
</reference>
<feature type="region of interest" description="Disordered" evidence="1">
    <location>
        <begin position="191"/>
        <end position="214"/>
    </location>
</feature>
<name>A0AAV8ADC2_9EUKA</name>
<evidence type="ECO:0000256" key="1">
    <source>
        <dbReference type="SAM" id="MobiDB-lite"/>
    </source>
</evidence>
<gene>
    <name evidence="2" type="ORF">M0812_06663</name>
</gene>
<proteinExistence type="predicted"/>
<dbReference type="EMBL" id="JANTQA010000012">
    <property type="protein sequence ID" value="KAJ3450483.1"/>
    <property type="molecule type" value="Genomic_DNA"/>
</dbReference>
<accession>A0AAV8ADC2</accession>
<comment type="caution">
    <text evidence="2">The sequence shown here is derived from an EMBL/GenBank/DDBJ whole genome shotgun (WGS) entry which is preliminary data.</text>
</comment>
<protein>
    <submittedName>
        <fullName evidence="2">Uncharacterized protein</fullName>
    </submittedName>
</protein>